<proteinExistence type="predicted"/>
<dbReference type="Gene3D" id="3.90.70.10">
    <property type="entry name" value="Cysteine proteinases"/>
    <property type="match status" value="1"/>
</dbReference>
<dbReference type="EMBL" id="CH916370">
    <property type="protein sequence ID" value="EDW00030.1"/>
    <property type="molecule type" value="Genomic_DNA"/>
</dbReference>
<dbReference type="Proteomes" id="UP000001070">
    <property type="component" value="Unassembled WGS sequence"/>
</dbReference>
<dbReference type="OrthoDB" id="10062454at2759"/>
<dbReference type="InterPro" id="IPR038765">
    <property type="entry name" value="Papain-like_cys_pep_sf"/>
</dbReference>
<reference evidence="1 2" key="1">
    <citation type="journal article" date="2007" name="Nature">
        <title>Evolution of genes and genomes on the Drosophila phylogeny.</title>
        <authorList>
            <consortium name="Drosophila 12 Genomes Consortium"/>
            <person name="Clark A.G."/>
            <person name="Eisen M.B."/>
            <person name="Smith D.R."/>
            <person name="Bergman C.M."/>
            <person name="Oliver B."/>
            <person name="Markow T.A."/>
            <person name="Kaufman T.C."/>
            <person name="Kellis M."/>
            <person name="Gelbart W."/>
            <person name="Iyer V.N."/>
            <person name="Pollard D.A."/>
            <person name="Sackton T.B."/>
            <person name="Larracuente A.M."/>
            <person name="Singh N.D."/>
            <person name="Abad J.P."/>
            <person name="Abt D.N."/>
            <person name="Adryan B."/>
            <person name="Aguade M."/>
            <person name="Akashi H."/>
            <person name="Anderson W.W."/>
            <person name="Aquadro C.F."/>
            <person name="Ardell D.H."/>
            <person name="Arguello R."/>
            <person name="Artieri C.G."/>
            <person name="Barbash D.A."/>
            <person name="Barker D."/>
            <person name="Barsanti P."/>
            <person name="Batterham P."/>
            <person name="Batzoglou S."/>
            <person name="Begun D."/>
            <person name="Bhutkar A."/>
            <person name="Blanco E."/>
            <person name="Bosak S.A."/>
            <person name="Bradley R.K."/>
            <person name="Brand A.D."/>
            <person name="Brent M.R."/>
            <person name="Brooks A.N."/>
            <person name="Brown R.H."/>
            <person name="Butlin R.K."/>
            <person name="Caggese C."/>
            <person name="Calvi B.R."/>
            <person name="Bernardo de Carvalho A."/>
            <person name="Caspi A."/>
            <person name="Castrezana S."/>
            <person name="Celniker S.E."/>
            <person name="Chang J.L."/>
            <person name="Chapple C."/>
            <person name="Chatterji S."/>
            <person name="Chinwalla A."/>
            <person name="Civetta A."/>
            <person name="Clifton S.W."/>
            <person name="Comeron J.M."/>
            <person name="Costello J.C."/>
            <person name="Coyne J.A."/>
            <person name="Daub J."/>
            <person name="David R.G."/>
            <person name="Delcher A.L."/>
            <person name="Delehaunty K."/>
            <person name="Do C.B."/>
            <person name="Ebling H."/>
            <person name="Edwards K."/>
            <person name="Eickbush T."/>
            <person name="Evans J.D."/>
            <person name="Filipski A."/>
            <person name="Findeiss S."/>
            <person name="Freyhult E."/>
            <person name="Fulton L."/>
            <person name="Fulton R."/>
            <person name="Garcia A.C."/>
            <person name="Gardiner A."/>
            <person name="Garfield D.A."/>
            <person name="Garvin B.E."/>
            <person name="Gibson G."/>
            <person name="Gilbert D."/>
            <person name="Gnerre S."/>
            <person name="Godfrey J."/>
            <person name="Good R."/>
            <person name="Gotea V."/>
            <person name="Gravely B."/>
            <person name="Greenberg A.J."/>
            <person name="Griffiths-Jones S."/>
            <person name="Gross S."/>
            <person name="Guigo R."/>
            <person name="Gustafson E.A."/>
            <person name="Haerty W."/>
            <person name="Hahn M.W."/>
            <person name="Halligan D.L."/>
            <person name="Halpern A.L."/>
            <person name="Halter G.M."/>
            <person name="Han M.V."/>
            <person name="Heger A."/>
            <person name="Hillier L."/>
            <person name="Hinrichs A.S."/>
            <person name="Holmes I."/>
            <person name="Hoskins R.A."/>
            <person name="Hubisz M.J."/>
            <person name="Hultmark D."/>
            <person name="Huntley M.A."/>
            <person name="Jaffe D.B."/>
            <person name="Jagadeeshan S."/>
            <person name="Jeck W.R."/>
            <person name="Johnson J."/>
            <person name="Jones C.D."/>
            <person name="Jordan W.C."/>
            <person name="Karpen G.H."/>
            <person name="Kataoka E."/>
            <person name="Keightley P.D."/>
            <person name="Kheradpour P."/>
            <person name="Kirkness E.F."/>
            <person name="Koerich L.B."/>
            <person name="Kristiansen K."/>
            <person name="Kudrna D."/>
            <person name="Kulathinal R.J."/>
            <person name="Kumar S."/>
            <person name="Kwok R."/>
            <person name="Lander E."/>
            <person name="Langley C.H."/>
            <person name="Lapoint R."/>
            <person name="Lazzaro B.P."/>
            <person name="Lee S.J."/>
            <person name="Levesque L."/>
            <person name="Li R."/>
            <person name="Lin C.F."/>
            <person name="Lin M.F."/>
            <person name="Lindblad-Toh K."/>
            <person name="Llopart A."/>
            <person name="Long M."/>
            <person name="Low L."/>
            <person name="Lozovsky E."/>
            <person name="Lu J."/>
            <person name="Luo M."/>
            <person name="Machado C.A."/>
            <person name="Makalowski W."/>
            <person name="Marzo M."/>
            <person name="Matsuda M."/>
            <person name="Matzkin L."/>
            <person name="McAllister B."/>
            <person name="McBride C.S."/>
            <person name="McKernan B."/>
            <person name="McKernan K."/>
            <person name="Mendez-Lago M."/>
            <person name="Minx P."/>
            <person name="Mollenhauer M.U."/>
            <person name="Montooth K."/>
            <person name="Mount S.M."/>
            <person name="Mu X."/>
            <person name="Myers E."/>
            <person name="Negre B."/>
            <person name="Newfeld S."/>
            <person name="Nielsen R."/>
            <person name="Noor M.A."/>
            <person name="O'Grady P."/>
            <person name="Pachter L."/>
            <person name="Papaceit M."/>
            <person name="Parisi M.J."/>
            <person name="Parisi M."/>
            <person name="Parts L."/>
            <person name="Pedersen J.S."/>
            <person name="Pesole G."/>
            <person name="Phillippy A.M."/>
            <person name="Ponting C.P."/>
            <person name="Pop M."/>
            <person name="Porcelli D."/>
            <person name="Powell J.R."/>
            <person name="Prohaska S."/>
            <person name="Pruitt K."/>
            <person name="Puig M."/>
            <person name="Quesneville H."/>
            <person name="Ram K.R."/>
            <person name="Rand D."/>
            <person name="Rasmussen M.D."/>
            <person name="Reed L.K."/>
            <person name="Reenan R."/>
            <person name="Reily A."/>
            <person name="Remington K.A."/>
            <person name="Rieger T.T."/>
            <person name="Ritchie M.G."/>
            <person name="Robin C."/>
            <person name="Rogers Y.H."/>
            <person name="Rohde C."/>
            <person name="Rozas J."/>
            <person name="Rubenfield M.J."/>
            <person name="Ruiz A."/>
            <person name="Russo S."/>
            <person name="Salzberg S.L."/>
            <person name="Sanchez-Gracia A."/>
            <person name="Saranga D.J."/>
            <person name="Sato H."/>
            <person name="Schaeffer S.W."/>
            <person name="Schatz M.C."/>
            <person name="Schlenke T."/>
            <person name="Schwartz R."/>
            <person name="Segarra C."/>
            <person name="Singh R.S."/>
            <person name="Sirot L."/>
            <person name="Sirota M."/>
            <person name="Sisneros N.B."/>
            <person name="Smith C.D."/>
            <person name="Smith T.F."/>
            <person name="Spieth J."/>
            <person name="Stage D.E."/>
            <person name="Stark A."/>
            <person name="Stephan W."/>
            <person name="Strausberg R.L."/>
            <person name="Strempel S."/>
            <person name="Sturgill D."/>
            <person name="Sutton G."/>
            <person name="Sutton G.G."/>
            <person name="Tao W."/>
            <person name="Teichmann S."/>
            <person name="Tobari Y.N."/>
            <person name="Tomimura Y."/>
            <person name="Tsolas J.M."/>
            <person name="Valente V.L."/>
            <person name="Venter E."/>
            <person name="Venter J.C."/>
            <person name="Vicario S."/>
            <person name="Vieira F.G."/>
            <person name="Vilella A.J."/>
            <person name="Villasante A."/>
            <person name="Walenz B."/>
            <person name="Wang J."/>
            <person name="Wasserman M."/>
            <person name="Watts T."/>
            <person name="Wilson D."/>
            <person name="Wilson R.K."/>
            <person name="Wing R.A."/>
            <person name="Wolfner M.F."/>
            <person name="Wong A."/>
            <person name="Wong G.K."/>
            <person name="Wu C.I."/>
            <person name="Wu G."/>
            <person name="Yamamoto D."/>
            <person name="Yang H.P."/>
            <person name="Yang S.P."/>
            <person name="Yorke J.A."/>
            <person name="Yoshida K."/>
            <person name="Zdobnov E."/>
            <person name="Zhang P."/>
            <person name="Zhang Y."/>
            <person name="Zimin A.V."/>
            <person name="Baldwin J."/>
            <person name="Abdouelleil A."/>
            <person name="Abdulkadir J."/>
            <person name="Abebe A."/>
            <person name="Abera B."/>
            <person name="Abreu J."/>
            <person name="Acer S.C."/>
            <person name="Aftuck L."/>
            <person name="Alexander A."/>
            <person name="An P."/>
            <person name="Anderson E."/>
            <person name="Anderson S."/>
            <person name="Arachi H."/>
            <person name="Azer M."/>
            <person name="Bachantsang P."/>
            <person name="Barry A."/>
            <person name="Bayul T."/>
            <person name="Berlin A."/>
            <person name="Bessette D."/>
            <person name="Bloom T."/>
            <person name="Blye J."/>
            <person name="Boguslavskiy L."/>
            <person name="Bonnet C."/>
            <person name="Boukhgalter B."/>
            <person name="Bourzgui I."/>
            <person name="Brown A."/>
            <person name="Cahill P."/>
            <person name="Channer S."/>
            <person name="Cheshatsang Y."/>
            <person name="Chuda L."/>
            <person name="Citroen M."/>
            <person name="Collymore A."/>
            <person name="Cooke P."/>
            <person name="Costello M."/>
            <person name="D'Aco K."/>
            <person name="Daza R."/>
            <person name="De Haan G."/>
            <person name="DeGray S."/>
            <person name="DeMaso C."/>
            <person name="Dhargay N."/>
            <person name="Dooley K."/>
            <person name="Dooley E."/>
            <person name="Doricent M."/>
            <person name="Dorje P."/>
            <person name="Dorjee K."/>
            <person name="Dupes A."/>
            <person name="Elong R."/>
            <person name="Falk J."/>
            <person name="Farina A."/>
            <person name="Faro S."/>
            <person name="Ferguson D."/>
            <person name="Fisher S."/>
            <person name="Foley C.D."/>
            <person name="Franke A."/>
            <person name="Friedrich D."/>
            <person name="Gadbois L."/>
            <person name="Gearin G."/>
            <person name="Gearin C.R."/>
            <person name="Giannoukos G."/>
            <person name="Goode T."/>
            <person name="Graham J."/>
            <person name="Grandbois E."/>
            <person name="Grewal S."/>
            <person name="Gyaltsen K."/>
            <person name="Hafez N."/>
            <person name="Hagos B."/>
            <person name="Hall J."/>
            <person name="Henson C."/>
            <person name="Hollinger A."/>
            <person name="Honan T."/>
            <person name="Huard M.D."/>
            <person name="Hughes L."/>
            <person name="Hurhula B."/>
            <person name="Husby M.E."/>
            <person name="Kamat A."/>
            <person name="Kanga B."/>
            <person name="Kashin S."/>
            <person name="Khazanovich D."/>
            <person name="Kisner P."/>
            <person name="Lance K."/>
            <person name="Lara M."/>
            <person name="Lee W."/>
            <person name="Lennon N."/>
            <person name="Letendre F."/>
            <person name="LeVine R."/>
            <person name="Lipovsky A."/>
            <person name="Liu X."/>
            <person name="Liu J."/>
            <person name="Liu S."/>
            <person name="Lokyitsang T."/>
            <person name="Lokyitsang Y."/>
            <person name="Lubonja R."/>
            <person name="Lui A."/>
            <person name="MacDonald P."/>
            <person name="Magnisalis V."/>
            <person name="Maru K."/>
            <person name="Matthews C."/>
            <person name="McCusker W."/>
            <person name="McDonough S."/>
            <person name="Mehta T."/>
            <person name="Meldrim J."/>
            <person name="Meneus L."/>
            <person name="Mihai O."/>
            <person name="Mihalev A."/>
            <person name="Mihova T."/>
            <person name="Mittelman R."/>
            <person name="Mlenga V."/>
            <person name="Montmayeur A."/>
            <person name="Mulrain L."/>
            <person name="Navidi A."/>
            <person name="Naylor J."/>
            <person name="Negash T."/>
            <person name="Nguyen T."/>
            <person name="Nguyen N."/>
            <person name="Nicol R."/>
            <person name="Norbu C."/>
            <person name="Norbu N."/>
            <person name="Novod N."/>
            <person name="O'Neill B."/>
            <person name="Osman S."/>
            <person name="Markiewicz E."/>
            <person name="Oyono O.L."/>
            <person name="Patti C."/>
            <person name="Phunkhang P."/>
            <person name="Pierre F."/>
            <person name="Priest M."/>
            <person name="Raghuraman S."/>
            <person name="Rege F."/>
            <person name="Reyes R."/>
            <person name="Rise C."/>
            <person name="Rogov P."/>
            <person name="Ross K."/>
            <person name="Ryan E."/>
            <person name="Settipalli S."/>
            <person name="Shea T."/>
            <person name="Sherpa N."/>
            <person name="Shi L."/>
            <person name="Shih D."/>
            <person name="Sparrow T."/>
            <person name="Spaulding J."/>
            <person name="Stalker J."/>
            <person name="Stange-Thomann N."/>
            <person name="Stavropoulos S."/>
            <person name="Stone C."/>
            <person name="Strader C."/>
            <person name="Tesfaye S."/>
            <person name="Thomson T."/>
            <person name="Thoulutsang Y."/>
            <person name="Thoulutsang D."/>
            <person name="Topham K."/>
            <person name="Topping I."/>
            <person name="Tsamla T."/>
            <person name="Vassiliev H."/>
            <person name="Vo A."/>
            <person name="Wangchuk T."/>
            <person name="Wangdi T."/>
            <person name="Weiand M."/>
            <person name="Wilkinson J."/>
            <person name="Wilson A."/>
            <person name="Yadav S."/>
            <person name="Young G."/>
            <person name="Yu Q."/>
            <person name="Zembek L."/>
            <person name="Zhong D."/>
            <person name="Zimmer A."/>
            <person name="Zwirko Z."/>
            <person name="Jaffe D.B."/>
            <person name="Alvarez P."/>
            <person name="Brockman W."/>
            <person name="Butler J."/>
            <person name="Chin C."/>
            <person name="Gnerre S."/>
            <person name="Grabherr M."/>
            <person name="Kleber M."/>
            <person name="Mauceli E."/>
            <person name="MacCallum I."/>
        </authorList>
    </citation>
    <scope>NUCLEOTIDE SEQUENCE [LARGE SCALE GENOMIC DNA]</scope>
    <source>
        <strain evidence="2">Tucson 15287-2541.00</strain>
    </source>
</reference>
<dbReference type="eggNOG" id="KOG1864">
    <property type="taxonomic scope" value="Eukaryota"/>
</dbReference>
<evidence type="ECO:0000313" key="1">
    <source>
        <dbReference type="EMBL" id="EDW00030.1"/>
    </source>
</evidence>
<protein>
    <submittedName>
        <fullName evidence="1">GH12637</fullName>
    </submittedName>
</protein>
<dbReference type="InParanoid" id="B4JKC7"/>
<dbReference type="HOGENOM" id="CLU_2560674_0_0_1"/>
<dbReference type="AlphaFoldDB" id="B4JKC7"/>
<dbReference type="SUPFAM" id="SSF54001">
    <property type="entry name" value="Cysteine proteinases"/>
    <property type="match status" value="1"/>
</dbReference>
<organism evidence="2">
    <name type="scientific">Drosophila grimshawi</name>
    <name type="common">Hawaiian fruit fly</name>
    <name type="synonym">Idiomyia grimshawi</name>
    <dbReference type="NCBI Taxonomy" id="7222"/>
    <lineage>
        <taxon>Eukaryota</taxon>
        <taxon>Metazoa</taxon>
        <taxon>Ecdysozoa</taxon>
        <taxon>Arthropoda</taxon>
        <taxon>Hexapoda</taxon>
        <taxon>Insecta</taxon>
        <taxon>Pterygota</taxon>
        <taxon>Neoptera</taxon>
        <taxon>Endopterygota</taxon>
        <taxon>Diptera</taxon>
        <taxon>Brachycera</taxon>
        <taxon>Muscomorpha</taxon>
        <taxon>Ephydroidea</taxon>
        <taxon>Drosophilidae</taxon>
        <taxon>Drosophila</taxon>
        <taxon>Hawaiian Drosophila</taxon>
    </lineage>
</organism>
<dbReference type="PhylomeDB" id="B4JKC7"/>
<dbReference type="STRING" id="7222.B4JKC7"/>
<name>B4JKC7_DROGR</name>
<evidence type="ECO:0000313" key="2">
    <source>
        <dbReference type="Proteomes" id="UP000001070"/>
    </source>
</evidence>
<keyword evidence="2" id="KW-1185">Reference proteome</keyword>
<sequence length="82" mass="9556">MEKMPCFCVKCCELSDANKLHVYKLQLASAAGSSEPTWYKCNDDKVKAMPQHKLEKLLSRTRRIPTTPYILFYARFDLKPEE</sequence>
<accession>B4JKC7</accession>
<gene>
    <name evidence="1" type="primary">Dgri\GH12637</name>
    <name evidence="1" type="ORF">Dgri_GH12637</name>
</gene>